<organism evidence="1 2">
    <name type="scientific">Plectus sambesii</name>
    <dbReference type="NCBI Taxonomy" id="2011161"/>
    <lineage>
        <taxon>Eukaryota</taxon>
        <taxon>Metazoa</taxon>
        <taxon>Ecdysozoa</taxon>
        <taxon>Nematoda</taxon>
        <taxon>Chromadorea</taxon>
        <taxon>Plectida</taxon>
        <taxon>Plectina</taxon>
        <taxon>Plectoidea</taxon>
        <taxon>Plectidae</taxon>
        <taxon>Plectus</taxon>
    </lineage>
</organism>
<dbReference type="Proteomes" id="UP000887566">
    <property type="component" value="Unplaced"/>
</dbReference>
<evidence type="ECO:0000313" key="1">
    <source>
        <dbReference type="Proteomes" id="UP000887566"/>
    </source>
</evidence>
<sequence>MTSLRMNRYYAIFVLTVLFAACFVPILTKPASRVSWCDFVKAQGRSWTNCTDEQVVDVGTTTPLATECICRDGSKCVNDVCSA</sequence>
<dbReference type="PROSITE" id="PS51257">
    <property type="entry name" value="PROKAR_LIPOPROTEIN"/>
    <property type="match status" value="1"/>
</dbReference>
<name>A0A914UVE1_9BILA</name>
<dbReference type="WBParaSite" id="PSAMB.scaffold1296size33296.g12175.t1">
    <property type="protein sequence ID" value="PSAMB.scaffold1296size33296.g12175.t1"/>
    <property type="gene ID" value="PSAMB.scaffold1296size33296.g12175"/>
</dbReference>
<protein>
    <submittedName>
        <fullName evidence="2">Uncharacterized protein</fullName>
    </submittedName>
</protein>
<proteinExistence type="predicted"/>
<evidence type="ECO:0000313" key="2">
    <source>
        <dbReference type="WBParaSite" id="PSAMB.scaffold1296size33296.g12175.t1"/>
    </source>
</evidence>
<dbReference type="AlphaFoldDB" id="A0A914UVE1"/>
<keyword evidence="1" id="KW-1185">Reference proteome</keyword>
<accession>A0A914UVE1</accession>
<reference evidence="2" key="1">
    <citation type="submission" date="2022-11" db="UniProtKB">
        <authorList>
            <consortium name="WormBaseParasite"/>
        </authorList>
    </citation>
    <scope>IDENTIFICATION</scope>
</reference>